<dbReference type="Pfam" id="PF13664">
    <property type="entry name" value="DUF4149"/>
    <property type="match status" value="1"/>
</dbReference>
<comment type="subcellular location">
    <subcellularLocation>
        <location evidence="1">Membrane</location>
    </subcellularLocation>
</comment>
<evidence type="ECO:0000256" key="8">
    <source>
        <dbReference type="SAM" id="SignalP"/>
    </source>
</evidence>
<organism evidence="10">
    <name type="scientific">Opuntia streptacantha</name>
    <name type="common">Prickly pear cactus</name>
    <name type="synonym">Opuntia cardona</name>
    <dbReference type="NCBI Taxonomy" id="393608"/>
    <lineage>
        <taxon>Eukaryota</taxon>
        <taxon>Viridiplantae</taxon>
        <taxon>Streptophyta</taxon>
        <taxon>Embryophyta</taxon>
        <taxon>Tracheophyta</taxon>
        <taxon>Spermatophyta</taxon>
        <taxon>Magnoliopsida</taxon>
        <taxon>eudicotyledons</taxon>
        <taxon>Gunneridae</taxon>
        <taxon>Pentapetalae</taxon>
        <taxon>Caryophyllales</taxon>
        <taxon>Cactineae</taxon>
        <taxon>Cactaceae</taxon>
        <taxon>Opuntioideae</taxon>
        <taxon>Opuntia</taxon>
    </lineage>
</organism>
<dbReference type="PANTHER" id="PTHR47652:SF3">
    <property type="entry name" value="MITOCHONDRIAL IMPORT INNER MEMBRANE TRANSLOCASE SUBUNIT TIM44"/>
    <property type="match status" value="1"/>
</dbReference>
<keyword evidence="8" id="KW-0732">Signal</keyword>
<feature type="transmembrane region" description="Helical" evidence="7">
    <location>
        <begin position="228"/>
        <end position="253"/>
    </location>
</feature>
<dbReference type="GO" id="GO:0016020">
    <property type="term" value="C:membrane"/>
    <property type="evidence" value="ECO:0007669"/>
    <property type="project" value="UniProtKB-SubCell"/>
</dbReference>
<dbReference type="InterPro" id="IPR025423">
    <property type="entry name" value="TMEM205-like"/>
</dbReference>
<feature type="chain" id="PRO_5027797540" description="TMEM205-like domain-containing protein" evidence="8">
    <location>
        <begin position="18"/>
        <end position="434"/>
    </location>
</feature>
<evidence type="ECO:0000256" key="4">
    <source>
        <dbReference type="ARBA" id="ARBA00023136"/>
    </source>
</evidence>
<evidence type="ECO:0000256" key="5">
    <source>
        <dbReference type="SAM" id="Coils"/>
    </source>
</evidence>
<protein>
    <recommendedName>
        <fullName evidence="9">TMEM205-like domain-containing protein</fullName>
    </recommendedName>
</protein>
<dbReference type="AlphaFoldDB" id="A0A7C9EWV5"/>
<reference evidence="10" key="2">
    <citation type="submission" date="2020-07" db="EMBL/GenBank/DDBJ databases">
        <authorList>
            <person name="Vera ALvarez R."/>
            <person name="Arias-Moreno D.M."/>
            <person name="Jimenez-Jacinto V."/>
            <person name="Jimenez-Bremont J.F."/>
            <person name="Swaminathan K."/>
            <person name="Moose S.P."/>
            <person name="Guerrero-Gonzalez M.L."/>
            <person name="Marino-Ramirez L."/>
            <person name="Landsman D."/>
            <person name="Rodriguez-Kessler M."/>
            <person name="Delgado-Sanchez P."/>
        </authorList>
    </citation>
    <scope>NUCLEOTIDE SEQUENCE</scope>
    <source>
        <tissue evidence="10">Cladode</tissue>
    </source>
</reference>
<evidence type="ECO:0000256" key="6">
    <source>
        <dbReference type="SAM" id="MobiDB-lite"/>
    </source>
</evidence>
<sequence>MTMNLILVTLIATSVAASGFFSPRPQSSHGNTGQEVIVKEGHREVAVEYDGAGDTKVSVSPQEKGLVEDQLARAAASVAGVAEDVKGNAEEVLSHPNGPFGAGPRELICDALGKCEHRIAGVLRKAKEKAAMAEEKVKELASKATRKAEECTQGVQQNAGEKIKNAEEGVRETVENVKGKTGEVVEETVDKIEQKGMEGKKKFSRIVDTIRDVFWQKSVGSLMGVIQILGFAMAYGMSVWVTFIMSHALAGMLPRQQFGILQSKLYPLYFKAMVGSIGLAFLGHLIRQRGRLLKNKAEMLQGTNLMGSLLLVLANLRFLEPRATKVMFEKMKMEKEEGRGTDDVSITATAEVIDSVPTDEAESTASTTTKTTTTAAKATSPPAQQEEDEAKSKISKLDRRLKQLNSYSSLLNITTLMGLTWHLMYLGEHLAINS</sequence>
<feature type="transmembrane region" description="Helical" evidence="7">
    <location>
        <begin position="299"/>
        <end position="319"/>
    </location>
</feature>
<evidence type="ECO:0000313" key="10">
    <source>
        <dbReference type="EMBL" id="MBA4677323.1"/>
    </source>
</evidence>
<keyword evidence="3 7" id="KW-1133">Transmembrane helix</keyword>
<feature type="coiled-coil region" evidence="5">
    <location>
        <begin position="123"/>
        <end position="150"/>
    </location>
</feature>
<name>A0A7C9EWV5_OPUST</name>
<dbReference type="Gene3D" id="1.20.120.20">
    <property type="entry name" value="Apolipoprotein"/>
    <property type="match status" value="1"/>
</dbReference>
<dbReference type="EMBL" id="GISG01274459">
    <property type="protein sequence ID" value="MBA4677323.1"/>
    <property type="molecule type" value="Transcribed_RNA"/>
</dbReference>
<evidence type="ECO:0000256" key="3">
    <source>
        <dbReference type="ARBA" id="ARBA00022989"/>
    </source>
</evidence>
<keyword evidence="2 7" id="KW-0812">Transmembrane</keyword>
<evidence type="ECO:0000256" key="1">
    <source>
        <dbReference type="ARBA" id="ARBA00004370"/>
    </source>
</evidence>
<feature type="domain" description="TMEM205-like" evidence="9">
    <location>
        <begin position="229"/>
        <end position="331"/>
    </location>
</feature>
<feature type="transmembrane region" description="Helical" evidence="7">
    <location>
        <begin position="404"/>
        <end position="424"/>
    </location>
</feature>
<reference evidence="10" key="1">
    <citation type="journal article" date="2013" name="J. Plant Res.">
        <title>Effect of fungi and light on seed germination of three Opuntia species from semiarid lands of central Mexico.</title>
        <authorList>
            <person name="Delgado-Sanchez P."/>
            <person name="Jimenez-Bremont J.F."/>
            <person name="Guerrero-Gonzalez Mde L."/>
            <person name="Flores J."/>
        </authorList>
    </citation>
    <scope>NUCLEOTIDE SEQUENCE</scope>
    <source>
        <tissue evidence="10">Cladode</tissue>
    </source>
</reference>
<feature type="signal peptide" evidence="8">
    <location>
        <begin position="1"/>
        <end position="17"/>
    </location>
</feature>
<dbReference type="PANTHER" id="PTHR47652">
    <property type="entry name" value="MITOCHONDRIAL IMPORT INNER MEMBRANE TRANSLOCASE SUBUNIT TIM44"/>
    <property type="match status" value="1"/>
</dbReference>
<feature type="region of interest" description="Disordered" evidence="6">
    <location>
        <begin position="357"/>
        <end position="394"/>
    </location>
</feature>
<feature type="compositionally biased region" description="Low complexity" evidence="6">
    <location>
        <begin position="363"/>
        <end position="383"/>
    </location>
</feature>
<keyword evidence="5" id="KW-0175">Coiled coil</keyword>
<evidence type="ECO:0000259" key="9">
    <source>
        <dbReference type="Pfam" id="PF13664"/>
    </source>
</evidence>
<accession>A0A7C9EWV5</accession>
<evidence type="ECO:0000256" key="7">
    <source>
        <dbReference type="SAM" id="Phobius"/>
    </source>
</evidence>
<evidence type="ECO:0000256" key="2">
    <source>
        <dbReference type="ARBA" id="ARBA00022692"/>
    </source>
</evidence>
<feature type="transmembrane region" description="Helical" evidence="7">
    <location>
        <begin position="265"/>
        <end position="287"/>
    </location>
</feature>
<proteinExistence type="predicted"/>
<keyword evidence="4 7" id="KW-0472">Membrane</keyword>